<organism evidence="4">
    <name type="scientific">Tuwongella immobilis</name>
    <dbReference type="NCBI Taxonomy" id="692036"/>
    <lineage>
        <taxon>Bacteria</taxon>
        <taxon>Pseudomonadati</taxon>
        <taxon>Planctomycetota</taxon>
        <taxon>Planctomycetia</taxon>
        <taxon>Gemmatales</taxon>
        <taxon>Gemmataceae</taxon>
        <taxon>Tuwongella</taxon>
    </lineage>
</organism>
<dbReference type="PANTHER" id="PTHR47381:SF3">
    <property type="entry name" value="ALPHA_BETA-HYDROLASES SUPERFAMILY PROTEIN"/>
    <property type="match status" value="1"/>
</dbReference>
<dbReference type="GO" id="GO:0008236">
    <property type="term" value="F:serine-type peptidase activity"/>
    <property type="evidence" value="ECO:0007669"/>
    <property type="project" value="InterPro"/>
</dbReference>
<keyword evidence="5" id="KW-1185">Reference proteome</keyword>
<feature type="chain" id="PRO_5033535025" description="Peptidase S9 prolyl oligopeptidase catalytic domain-containing protein" evidence="2">
    <location>
        <begin position="20"/>
        <end position="753"/>
    </location>
</feature>
<dbReference type="EMBL" id="LR593887">
    <property type="protein sequence ID" value="VTS08190.1"/>
    <property type="molecule type" value="Genomic_DNA"/>
</dbReference>
<feature type="domain" description="Peptidase S9 prolyl oligopeptidase catalytic" evidence="3">
    <location>
        <begin position="255"/>
        <end position="418"/>
    </location>
</feature>
<dbReference type="GO" id="GO:0006508">
    <property type="term" value="P:proteolysis"/>
    <property type="evidence" value="ECO:0007669"/>
    <property type="project" value="InterPro"/>
</dbReference>
<evidence type="ECO:0000259" key="3">
    <source>
        <dbReference type="Pfam" id="PF00326"/>
    </source>
</evidence>
<evidence type="ECO:0000256" key="1">
    <source>
        <dbReference type="SAM" id="MobiDB-lite"/>
    </source>
</evidence>
<feature type="signal peptide" evidence="2">
    <location>
        <begin position="1"/>
        <end position="19"/>
    </location>
</feature>
<evidence type="ECO:0000256" key="2">
    <source>
        <dbReference type="SAM" id="SignalP"/>
    </source>
</evidence>
<proteinExistence type="predicted"/>
<accession>A0A6C2YVL9</accession>
<dbReference type="Gene3D" id="3.40.50.1820">
    <property type="entry name" value="alpha/beta hydrolase"/>
    <property type="match status" value="2"/>
</dbReference>
<dbReference type="SUPFAM" id="SSF53474">
    <property type="entry name" value="alpha/beta-Hydrolases"/>
    <property type="match status" value="1"/>
</dbReference>
<evidence type="ECO:0000313" key="4">
    <source>
        <dbReference type="EMBL" id="VIP05417.1"/>
    </source>
</evidence>
<dbReference type="InParanoid" id="A0A6C2YVL9"/>
<dbReference type="PANTHER" id="PTHR47381">
    <property type="entry name" value="ALPHA/BETA-HYDROLASES SUPERFAMILY PROTEIN"/>
    <property type="match status" value="1"/>
</dbReference>
<evidence type="ECO:0000313" key="5">
    <source>
        <dbReference type="Proteomes" id="UP000464378"/>
    </source>
</evidence>
<gene>
    <name evidence="4" type="ORF">GMBLW1_37760</name>
</gene>
<dbReference type="KEGG" id="tim:GMBLW1_37760"/>
<name>A0A6C2YVL9_9BACT</name>
<dbReference type="RefSeq" id="WP_162660488.1">
    <property type="nucleotide sequence ID" value="NZ_LR593887.1"/>
</dbReference>
<dbReference type="Proteomes" id="UP000464378">
    <property type="component" value="Chromosome"/>
</dbReference>
<protein>
    <recommendedName>
        <fullName evidence="3">Peptidase S9 prolyl oligopeptidase catalytic domain-containing protein</fullName>
    </recommendedName>
</protein>
<feature type="region of interest" description="Disordered" evidence="1">
    <location>
        <begin position="23"/>
        <end position="72"/>
    </location>
</feature>
<dbReference type="EMBL" id="LR586016">
    <property type="protein sequence ID" value="VIP05417.1"/>
    <property type="molecule type" value="Genomic_DNA"/>
</dbReference>
<reference evidence="4" key="1">
    <citation type="submission" date="2019-04" db="EMBL/GenBank/DDBJ databases">
        <authorList>
            <consortium name="Science for Life Laboratories"/>
        </authorList>
    </citation>
    <scope>NUCLEOTIDE SEQUENCE</scope>
    <source>
        <strain evidence="4">MBLW1</strain>
    </source>
</reference>
<sequence length="753" mass="83762">MRWMMSGVGVVVAMLGAFGQIPSPIPSPSSKPKPDANAGQDAPPNASSKPKPDANSGQDANSGPGANAAVGEATPRGRAMIRAWMRAQADQVAKACLADVKTLAQWQAKRPELKRQLFEMMGLDPLPAKTDLRVTIVEKLDQPKYTIEKLHFQSMPGVYVTGNLYIPKPAPKHAPTILYVCGHADIQKNGVFFGNKTADAYQAYPARFAEQGYVALAIDTLQLGEIRGLHHGTYRLGMWWWPSLGYTPAGIELWNAIRALDYLETRPEVDAKRFGVTGRSGGGATSWWLAAADERIQCAVPVAGIADMIAQLSEGIEPRLKEGVIAGHCDCMFFVNTYRWDFAQVAAMIAPRPLLLGNSDADPIFPVPGYRRLADQVRPLYALHQAADHFALLETVGVHQDTPALQQGTFDWFQRWLKNDPTKVTVTPFVPMPPEKLKVVTAIPADSINATLHEQFRKPANWEIPSENVAAWWNERSQSARNQLRRQVFRNWPVGDALPKCVPAGEMIHDGIRLQAFDLTTEPGIELRLWLMMAETVKQPKFVVMNALDDREFVEWCADLGAPFAPLLQSKVDTDDAARRKTQRQLSQQFQLAMAAIVPRGMGPTRWAKIGSVDETQMRRRFPLIGQSWEGQQVWDIQAALRALQQIPSCKDVPRWVQGHRDLAVLALYAGMDDPLVKRFDLWNPPTSHRTGAHLLNVLTICDVPQAMAMALPKKVIVYVEDAMQEARWDWVRRLQTAIGQTGFSVRIVPAKK</sequence>
<dbReference type="Pfam" id="PF00326">
    <property type="entry name" value="Peptidase_S9"/>
    <property type="match status" value="1"/>
</dbReference>
<keyword evidence="2" id="KW-0732">Signal</keyword>
<dbReference type="AlphaFoldDB" id="A0A6C2YVL9"/>
<dbReference type="InterPro" id="IPR001375">
    <property type="entry name" value="Peptidase_S9_cat"/>
</dbReference>
<dbReference type="InterPro" id="IPR029058">
    <property type="entry name" value="AB_hydrolase_fold"/>
</dbReference>